<gene>
    <name evidence="6" type="ORF">V3330_03430</name>
</gene>
<accession>A0AAW9RCV6</accession>
<evidence type="ECO:0000256" key="2">
    <source>
        <dbReference type="ARBA" id="ARBA00023110"/>
    </source>
</evidence>
<evidence type="ECO:0000256" key="1">
    <source>
        <dbReference type="ARBA" id="ARBA00007365"/>
    </source>
</evidence>
<evidence type="ECO:0000313" key="6">
    <source>
        <dbReference type="EMBL" id="MEJ8566670.1"/>
    </source>
</evidence>
<dbReference type="PANTHER" id="PTHR43246">
    <property type="entry name" value="PEPTIDYL-PROLYL CIS-TRANS ISOMERASE CYP38, CHLOROPLASTIC"/>
    <property type="match status" value="1"/>
</dbReference>
<protein>
    <recommendedName>
        <fullName evidence="4">Peptidyl-prolyl cis-trans isomerase</fullName>
        <shortName evidence="4">PPIase</shortName>
        <ecNumber evidence="4">5.2.1.8</ecNumber>
    </recommendedName>
</protein>
<dbReference type="GO" id="GO:0003755">
    <property type="term" value="F:peptidyl-prolyl cis-trans isomerase activity"/>
    <property type="evidence" value="ECO:0007669"/>
    <property type="project" value="UniProtKB-UniRule"/>
</dbReference>
<keyword evidence="2 4" id="KW-0697">Rotamase</keyword>
<evidence type="ECO:0000256" key="3">
    <source>
        <dbReference type="ARBA" id="ARBA00023235"/>
    </source>
</evidence>
<sequence length="204" mass="21800">MKFASVLTALILSVAANSVAAQDTAPSPADRPANPQAVIHTSLGDITVELFADRAPVSVENFIEYARSGFYDGTIFHRVISHFMIQGGGLTEDLQLKPTREPIVNEADNGLTNTRGTLAMARTSHPHSATAQFFINVQDNHNLNHRGTSNSAAWGYAVFGQVTEGMNVVDDIRFVDTTAVPPHSDVPTVPIVITGVEILPANPG</sequence>
<dbReference type="InterPro" id="IPR029000">
    <property type="entry name" value="Cyclophilin-like_dom_sf"/>
</dbReference>
<feature type="chain" id="PRO_5043104109" description="Peptidyl-prolyl cis-trans isomerase" evidence="4">
    <location>
        <begin position="21"/>
        <end position="204"/>
    </location>
</feature>
<dbReference type="Pfam" id="PF00160">
    <property type="entry name" value="Pro_isomerase"/>
    <property type="match status" value="1"/>
</dbReference>
<comment type="catalytic activity">
    <reaction evidence="4">
        <text>[protein]-peptidylproline (omega=180) = [protein]-peptidylproline (omega=0)</text>
        <dbReference type="Rhea" id="RHEA:16237"/>
        <dbReference type="Rhea" id="RHEA-COMP:10747"/>
        <dbReference type="Rhea" id="RHEA-COMP:10748"/>
        <dbReference type="ChEBI" id="CHEBI:83833"/>
        <dbReference type="ChEBI" id="CHEBI:83834"/>
        <dbReference type="EC" id="5.2.1.8"/>
    </reaction>
</comment>
<keyword evidence="4" id="KW-0732">Signal</keyword>
<dbReference type="InterPro" id="IPR020892">
    <property type="entry name" value="Cyclophilin-type_PPIase_CS"/>
</dbReference>
<dbReference type="CDD" id="cd01920">
    <property type="entry name" value="cyclophilin_EcCYP_like"/>
    <property type="match status" value="1"/>
</dbReference>
<dbReference type="PROSITE" id="PS50072">
    <property type="entry name" value="CSA_PPIASE_2"/>
    <property type="match status" value="1"/>
</dbReference>
<dbReference type="AlphaFoldDB" id="A0AAW9RCV6"/>
<dbReference type="SUPFAM" id="SSF50891">
    <property type="entry name" value="Cyclophilin-like"/>
    <property type="match status" value="1"/>
</dbReference>
<dbReference type="InterPro" id="IPR002130">
    <property type="entry name" value="Cyclophilin-type_PPIase_dom"/>
</dbReference>
<keyword evidence="3 4" id="KW-0413">Isomerase</keyword>
<feature type="signal peptide" evidence="4">
    <location>
        <begin position="1"/>
        <end position="20"/>
    </location>
</feature>
<name>A0AAW9RCV6_9GAMM</name>
<dbReference type="RefSeq" id="WP_354693992.1">
    <property type="nucleotide sequence ID" value="NZ_JAZHOG010000002.1"/>
</dbReference>
<comment type="function">
    <text evidence="4">PPIases accelerate the folding of proteins. It catalyzes the cis-trans isomerization of proline imidic peptide bonds in oligopeptides.</text>
</comment>
<evidence type="ECO:0000259" key="5">
    <source>
        <dbReference type="PROSITE" id="PS50072"/>
    </source>
</evidence>
<dbReference type="EC" id="5.2.1.8" evidence="4"/>
<dbReference type="InterPro" id="IPR044665">
    <property type="entry name" value="E_coli_cyclophilin_A-like"/>
</dbReference>
<organism evidence="6 7">
    <name type="scientific">Elongatibacter sediminis</name>
    <dbReference type="NCBI Taxonomy" id="3119006"/>
    <lineage>
        <taxon>Bacteria</taxon>
        <taxon>Pseudomonadati</taxon>
        <taxon>Pseudomonadota</taxon>
        <taxon>Gammaproteobacteria</taxon>
        <taxon>Chromatiales</taxon>
        <taxon>Wenzhouxiangellaceae</taxon>
        <taxon>Elongatibacter</taxon>
    </lineage>
</organism>
<keyword evidence="7" id="KW-1185">Reference proteome</keyword>
<dbReference type="GO" id="GO:0006457">
    <property type="term" value="P:protein folding"/>
    <property type="evidence" value="ECO:0007669"/>
    <property type="project" value="InterPro"/>
</dbReference>
<proteinExistence type="inferred from homology"/>
<evidence type="ECO:0000313" key="7">
    <source>
        <dbReference type="Proteomes" id="UP001359886"/>
    </source>
</evidence>
<dbReference type="PROSITE" id="PS00170">
    <property type="entry name" value="CSA_PPIASE_1"/>
    <property type="match status" value="1"/>
</dbReference>
<comment type="caution">
    <text evidence="6">The sequence shown here is derived from an EMBL/GenBank/DDBJ whole genome shotgun (WGS) entry which is preliminary data.</text>
</comment>
<comment type="similarity">
    <text evidence="1 4">Belongs to the cyclophilin-type PPIase family.</text>
</comment>
<dbReference type="Proteomes" id="UP001359886">
    <property type="component" value="Unassembled WGS sequence"/>
</dbReference>
<reference evidence="6 7" key="1">
    <citation type="submission" date="2024-02" db="EMBL/GenBank/DDBJ databases">
        <title>A novel Wenzhouxiangellaceae bacterium, isolated from coastal sediments.</title>
        <authorList>
            <person name="Du Z.-J."/>
            <person name="Ye Y.-Q."/>
            <person name="Zhang X.-Y."/>
        </authorList>
    </citation>
    <scope>NUCLEOTIDE SEQUENCE [LARGE SCALE GENOMIC DNA]</scope>
    <source>
        <strain evidence="6 7">CH-27</strain>
    </source>
</reference>
<dbReference type="EMBL" id="JAZHOG010000002">
    <property type="protein sequence ID" value="MEJ8566670.1"/>
    <property type="molecule type" value="Genomic_DNA"/>
</dbReference>
<dbReference type="PRINTS" id="PR00153">
    <property type="entry name" value="CSAPPISMRASE"/>
</dbReference>
<dbReference type="Gene3D" id="2.40.100.10">
    <property type="entry name" value="Cyclophilin-like"/>
    <property type="match status" value="1"/>
</dbReference>
<feature type="domain" description="PPIase cyclophilin-type" evidence="5">
    <location>
        <begin position="40"/>
        <end position="198"/>
    </location>
</feature>
<evidence type="ECO:0000256" key="4">
    <source>
        <dbReference type="RuleBase" id="RU363019"/>
    </source>
</evidence>